<dbReference type="CDD" id="cd00167">
    <property type="entry name" value="SANT"/>
    <property type="match status" value="1"/>
</dbReference>
<evidence type="ECO:0000313" key="8">
    <source>
        <dbReference type="EMBL" id="RZC01878.1"/>
    </source>
</evidence>
<dbReference type="Proteomes" id="UP000289340">
    <property type="component" value="Chromosome 7"/>
</dbReference>
<comment type="caution">
    <text evidence="8">The sequence shown here is derived from an EMBL/GenBank/DDBJ whole genome shotgun (WGS) entry which is preliminary data.</text>
</comment>
<accession>A0A445JTS5</accession>
<dbReference type="Gene3D" id="1.10.10.60">
    <property type="entry name" value="Homeodomain-like"/>
    <property type="match status" value="1"/>
</dbReference>
<reference evidence="8 9" key="1">
    <citation type="submission" date="2018-09" db="EMBL/GenBank/DDBJ databases">
        <title>A high-quality reference genome of wild soybean provides a powerful tool to mine soybean genomes.</title>
        <authorList>
            <person name="Xie M."/>
            <person name="Chung C.Y.L."/>
            <person name="Li M.-W."/>
            <person name="Wong F.-L."/>
            <person name="Chan T.-F."/>
            <person name="Lam H.-M."/>
        </authorList>
    </citation>
    <scope>NUCLEOTIDE SEQUENCE [LARGE SCALE GENOMIC DNA]</scope>
    <source>
        <strain evidence="9">cv. W05</strain>
        <tissue evidence="8">Hypocotyl of etiolated seedlings</tissue>
    </source>
</reference>
<evidence type="ECO:0000259" key="6">
    <source>
        <dbReference type="PROSITE" id="PS51293"/>
    </source>
</evidence>
<dbReference type="InterPro" id="IPR001005">
    <property type="entry name" value="SANT/Myb"/>
</dbReference>
<dbReference type="SUPFAM" id="SSF46689">
    <property type="entry name" value="Homeodomain-like"/>
    <property type="match status" value="1"/>
</dbReference>
<evidence type="ECO:0000256" key="3">
    <source>
        <dbReference type="ARBA" id="ARBA00023125"/>
    </source>
</evidence>
<dbReference type="PANTHER" id="PTHR44191:SF62">
    <property type="entry name" value="OS04G0341900 PROTEIN"/>
    <property type="match status" value="1"/>
</dbReference>
<dbReference type="InterPro" id="IPR017884">
    <property type="entry name" value="SANT_dom"/>
</dbReference>
<proteinExistence type="predicted"/>
<dbReference type="InterPro" id="IPR017930">
    <property type="entry name" value="Myb_dom"/>
</dbReference>
<evidence type="ECO:0000256" key="1">
    <source>
        <dbReference type="ARBA" id="ARBA00004123"/>
    </source>
</evidence>
<keyword evidence="3" id="KW-0238">DNA-binding</keyword>
<dbReference type="NCBIfam" id="TIGR01557">
    <property type="entry name" value="myb_SHAQKYF"/>
    <property type="match status" value="1"/>
</dbReference>
<dbReference type="AlphaFoldDB" id="A0A445JTS5"/>
<keyword evidence="9" id="KW-1185">Reference proteome</keyword>
<keyword evidence="2" id="KW-0805">Transcription regulation</keyword>
<evidence type="ECO:0000256" key="2">
    <source>
        <dbReference type="ARBA" id="ARBA00023015"/>
    </source>
</evidence>
<dbReference type="PROSITE" id="PS51293">
    <property type="entry name" value="SANT"/>
    <property type="match status" value="1"/>
</dbReference>
<feature type="domain" description="SANT" evidence="6">
    <location>
        <begin position="54"/>
        <end position="98"/>
    </location>
</feature>
<evidence type="ECO:0000256" key="5">
    <source>
        <dbReference type="ARBA" id="ARBA00023242"/>
    </source>
</evidence>
<comment type="subcellular location">
    <subcellularLocation>
        <location evidence="1">Nucleus</location>
    </subcellularLocation>
</comment>
<dbReference type="PROSITE" id="PS51294">
    <property type="entry name" value="HTH_MYB"/>
    <property type="match status" value="1"/>
</dbReference>
<protein>
    <submittedName>
        <fullName evidence="8">Transcription factor DIVARICATA</fullName>
    </submittedName>
</protein>
<dbReference type="GO" id="GO:0005634">
    <property type="term" value="C:nucleus"/>
    <property type="evidence" value="ECO:0007669"/>
    <property type="project" value="UniProtKB-SubCell"/>
</dbReference>
<name>A0A445JTS5_GLYSO</name>
<dbReference type="Pfam" id="PF00249">
    <property type="entry name" value="Myb_DNA-binding"/>
    <property type="match status" value="1"/>
</dbReference>
<sequence>MNYDHWQTRLLHSTANQVALMSPAEVELPGSQINHSLPQKGMSSKSNRCKRWSQEHRLFLLGLEKHGSGDWKNISRIIETRTPLQVASHAQKYFLRQALGDKAKRRSINDI</sequence>
<dbReference type="InterPro" id="IPR006447">
    <property type="entry name" value="Myb_dom_plants"/>
</dbReference>
<dbReference type="SMART" id="SM00717">
    <property type="entry name" value="SANT"/>
    <property type="match status" value="1"/>
</dbReference>
<dbReference type="GO" id="GO:0006355">
    <property type="term" value="P:regulation of DNA-templated transcription"/>
    <property type="evidence" value="ECO:0007669"/>
    <property type="project" value="UniProtKB-ARBA"/>
</dbReference>
<gene>
    <name evidence="8" type="ORF">D0Y65_017175</name>
</gene>
<evidence type="ECO:0000256" key="4">
    <source>
        <dbReference type="ARBA" id="ARBA00023163"/>
    </source>
</evidence>
<organism evidence="8 9">
    <name type="scientific">Glycine soja</name>
    <name type="common">Wild soybean</name>
    <dbReference type="NCBI Taxonomy" id="3848"/>
    <lineage>
        <taxon>Eukaryota</taxon>
        <taxon>Viridiplantae</taxon>
        <taxon>Streptophyta</taxon>
        <taxon>Embryophyta</taxon>
        <taxon>Tracheophyta</taxon>
        <taxon>Spermatophyta</taxon>
        <taxon>Magnoliopsida</taxon>
        <taxon>eudicotyledons</taxon>
        <taxon>Gunneridae</taxon>
        <taxon>Pentapetalae</taxon>
        <taxon>rosids</taxon>
        <taxon>fabids</taxon>
        <taxon>Fabales</taxon>
        <taxon>Fabaceae</taxon>
        <taxon>Papilionoideae</taxon>
        <taxon>50 kb inversion clade</taxon>
        <taxon>NPAAA clade</taxon>
        <taxon>indigoferoid/millettioid clade</taxon>
        <taxon>Phaseoleae</taxon>
        <taxon>Glycine</taxon>
        <taxon>Glycine subgen. Soja</taxon>
    </lineage>
</organism>
<dbReference type="EMBL" id="QZWG01000007">
    <property type="protein sequence ID" value="RZC01878.1"/>
    <property type="molecule type" value="Genomic_DNA"/>
</dbReference>
<keyword evidence="5" id="KW-0539">Nucleus</keyword>
<evidence type="ECO:0000313" key="9">
    <source>
        <dbReference type="Proteomes" id="UP000289340"/>
    </source>
</evidence>
<evidence type="ECO:0000259" key="7">
    <source>
        <dbReference type="PROSITE" id="PS51294"/>
    </source>
</evidence>
<dbReference type="GO" id="GO:0003677">
    <property type="term" value="F:DNA binding"/>
    <property type="evidence" value="ECO:0007669"/>
    <property type="project" value="UniProtKB-KW"/>
</dbReference>
<dbReference type="InterPro" id="IPR052245">
    <property type="entry name" value="Plant_Stress_Dev_TF"/>
</dbReference>
<dbReference type="InterPro" id="IPR009057">
    <property type="entry name" value="Homeodomain-like_sf"/>
</dbReference>
<feature type="domain" description="HTH myb-type" evidence="7">
    <location>
        <begin position="54"/>
        <end position="98"/>
    </location>
</feature>
<keyword evidence="4" id="KW-0804">Transcription</keyword>
<dbReference type="PANTHER" id="PTHR44191">
    <property type="entry name" value="TRANSCRIPTION FACTOR KUA1"/>
    <property type="match status" value="1"/>
</dbReference>